<proteinExistence type="predicted"/>
<dbReference type="InterPro" id="IPR003689">
    <property type="entry name" value="ZIP"/>
</dbReference>
<feature type="transmembrane region" description="Helical" evidence="5">
    <location>
        <begin position="6"/>
        <end position="22"/>
    </location>
</feature>
<evidence type="ECO:0000256" key="4">
    <source>
        <dbReference type="ARBA" id="ARBA00023136"/>
    </source>
</evidence>
<dbReference type="GO" id="GO:0005385">
    <property type="term" value="F:zinc ion transmembrane transporter activity"/>
    <property type="evidence" value="ECO:0007669"/>
    <property type="project" value="TreeGrafter"/>
</dbReference>
<organism evidence="6 7">
    <name type="scientific">Bacillus thermozeamaize</name>
    <dbReference type="NCBI Taxonomy" id="230954"/>
    <lineage>
        <taxon>Bacteria</taxon>
        <taxon>Bacillati</taxon>
        <taxon>Bacillota</taxon>
        <taxon>Bacilli</taxon>
        <taxon>Bacillales</taxon>
        <taxon>Bacillaceae</taxon>
        <taxon>Bacillus</taxon>
    </lineage>
</organism>
<keyword evidence="3 5" id="KW-1133">Transmembrane helix</keyword>
<accession>A0A1Y3PIE5</accession>
<feature type="transmembrane region" description="Helical" evidence="5">
    <location>
        <begin position="226"/>
        <end position="249"/>
    </location>
</feature>
<keyword evidence="2 5" id="KW-0812">Transmembrane</keyword>
<dbReference type="Pfam" id="PF02535">
    <property type="entry name" value="Zip"/>
    <property type="match status" value="1"/>
</dbReference>
<keyword evidence="4 5" id="KW-0472">Membrane</keyword>
<feature type="transmembrane region" description="Helical" evidence="5">
    <location>
        <begin position="127"/>
        <end position="153"/>
    </location>
</feature>
<dbReference type="AlphaFoldDB" id="A0A1Y3PIE5"/>
<comment type="caution">
    <text evidence="6">The sequence shown here is derived from an EMBL/GenBank/DDBJ whole genome shotgun (WGS) entry which is preliminary data.</text>
</comment>
<evidence type="ECO:0000313" key="7">
    <source>
        <dbReference type="Proteomes" id="UP000196475"/>
    </source>
</evidence>
<evidence type="ECO:0000256" key="3">
    <source>
        <dbReference type="ARBA" id="ARBA00022989"/>
    </source>
</evidence>
<evidence type="ECO:0008006" key="8">
    <source>
        <dbReference type="Google" id="ProtNLM"/>
    </source>
</evidence>
<feature type="transmembrane region" description="Helical" evidence="5">
    <location>
        <begin position="100"/>
        <end position="121"/>
    </location>
</feature>
<protein>
    <recommendedName>
        <fullName evidence="8">ZIP family metal transporter</fullName>
    </recommendedName>
</protein>
<dbReference type="EMBL" id="LZRT01000095">
    <property type="protein sequence ID" value="OUM85896.1"/>
    <property type="molecule type" value="Genomic_DNA"/>
</dbReference>
<evidence type="ECO:0000256" key="5">
    <source>
        <dbReference type="SAM" id="Phobius"/>
    </source>
</evidence>
<feature type="transmembrane region" description="Helical" evidence="5">
    <location>
        <begin position="193"/>
        <end position="214"/>
    </location>
</feature>
<name>A0A1Y3PIE5_9BACI</name>
<dbReference type="GO" id="GO:0016020">
    <property type="term" value="C:membrane"/>
    <property type="evidence" value="ECO:0007669"/>
    <property type="project" value="UniProtKB-SubCell"/>
</dbReference>
<evidence type="ECO:0000313" key="6">
    <source>
        <dbReference type="EMBL" id="OUM85896.1"/>
    </source>
</evidence>
<evidence type="ECO:0000256" key="1">
    <source>
        <dbReference type="ARBA" id="ARBA00004141"/>
    </source>
</evidence>
<evidence type="ECO:0000256" key="2">
    <source>
        <dbReference type="ARBA" id="ARBA00022692"/>
    </source>
</evidence>
<feature type="transmembrane region" description="Helical" evidence="5">
    <location>
        <begin position="63"/>
        <end position="79"/>
    </location>
</feature>
<comment type="subcellular location">
    <subcellularLocation>
        <location evidence="1">Membrane</location>
        <topology evidence="1">Multi-pass membrane protein</topology>
    </subcellularLocation>
</comment>
<feature type="transmembrane region" description="Helical" evidence="5">
    <location>
        <begin position="34"/>
        <end position="51"/>
    </location>
</feature>
<gene>
    <name evidence="6" type="ORF">BAA01_14990</name>
</gene>
<dbReference type="PANTHER" id="PTHR11040">
    <property type="entry name" value="ZINC/IRON TRANSPORTER"/>
    <property type="match status" value="1"/>
</dbReference>
<dbReference type="Proteomes" id="UP000196475">
    <property type="component" value="Unassembled WGS sequence"/>
</dbReference>
<sequence length="252" mass="26707">MTPLLVLLSALANVMGGLLVVARKAWSHRAMGGMLGFSAGFLLAIAILDLIPESLEMDESNAFLILLGLLSVYFLGLFSSGHHHGEASLHHAHPAPRAGAGLFVGMLIHTFFDGASIVAAFDVDVEIGVLVFFAVILHKIPDGLTVASMVLASTRKRNRALWASLALGASTLLGALAMAALLSMDVQWNQEQIAAMALAFSAGAFLYVAVGDVLPEIHHENKTLSTITVVMGILVYFLTTSLFSLGGMIHHH</sequence>
<reference evidence="7" key="1">
    <citation type="submission" date="2016-06" db="EMBL/GenBank/DDBJ databases">
        <authorList>
            <person name="Nascimento L."/>
            <person name="Pereira R.V."/>
            <person name="Martins L.F."/>
            <person name="Quaggio R.B."/>
            <person name="Silva A.M."/>
            <person name="Setubal J.C."/>
        </authorList>
    </citation>
    <scope>NUCLEOTIDE SEQUENCE [LARGE SCALE GENOMIC DNA]</scope>
</reference>
<feature type="transmembrane region" description="Helical" evidence="5">
    <location>
        <begin position="160"/>
        <end position="181"/>
    </location>
</feature>